<sequence>MLDALIAATDVVTAVDRRHKARLRAEWCDGTKHTPLQMAMLQRVLYDRLVAYKKIPLDADGTRGVDYAFAGKSEYGRKFATGPSLQNFPRDIRAILTYGLLHDLDMANAHMHIIQYLCREYGITCPQLDYYIEHREEILARIGNANDDMDRDACKTVVLKVACGGQATYDNKDVVDVWLQRFKMEMVATARALCGTKGPHADLTPSSAKGGNRLSRALSRLTCGVENSALGYAATAVAPALEDEAPALEDEASALQEEALQISALAFDGLMVYGDAIAGLPPAPPPPPPDGAADDDDAPYAAAHFSSCAYASASDLQMLSISSRDA</sequence>
<proteinExistence type="predicted"/>
<accession>A0A836CFM6</accession>
<feature type="compositionally biased region" description="Pro residues" evidence="1">
    <location>
        <begin position="281"/>
        <end position="290"/>
    </location>
</feature>
<evidence type="ECO:0000256" key="1">
    <source>
        <dbReference type="SAM" id="MobiDB-lite"/>
    </source>
</evidence>
<evidence type="ECO:0000313" key="2">
    <source>
        <dbReference type="EMBL" id="KAG5184735.1"/>
    </source>
</evidence>
<protein>
    <submittedName>
        <fullName evidence="2">Uncharacterized protein</fullName>
    </submittedName>
</protein>
<feature type="region of interest" description="Disordered" evidence="1">
    <location>
        <begin position="278"/>
        <end position="298"/>
    </location>
</feature>
<dbReference type="Proteomes" id="UP000664859">
    <property type="component" value="Unassembled WGS sequence"/>
</dbReference>
<name>A0A836CFM6_9STRA</name>
<organism evidence="2 3">
    <name type="scientific">Tribonema minus</name>
    <dbReference type="NCBI Taxonomy" id="303371"/>
    <lineage>
        <taxon>Eukaryota</taxon>
        <taxon>Sar</taxon>
        <taxon>Stramenopiles</taxon>
        <taxon>Ochrophyta</taxon>
        <taxon>PX clade</taxon>
        <taxon>Xanthophyceae</taxon>
        <taxon>Tribonematales</taxon>
        <taxon>Tribonemataceae</taxon>
        <taxon>Tribonema</taxon>
    </lineage>
</organism>
<dbReference type="EMBL" id="JAFCMP010000154">
    <property type="protein sequence ID" value="KAG5184735.1"/>
    <property type="molecule type" value="Genomic_DNA"/>
</dbReference>
<evidence type="ECO:0000313" key="3">
    <source>
        <dbReference type="Proteomes" id="UP000664859"/>
    </source>
</evidence>
<dbReference type="AlphaFoldDB" id="A0A836CFM6"/>
<gene>
    <name evidence="2" type="ORF">JKP88DRAFT_289760</name>
</gene>
<reference evidence="2" key="1">
    <citation type="submission" date="2021-02" db="EMBL/GenBank/DDBJ databases">
        <title>First Annotated Genome of the Yellow-green Alga Tribonema minus.</title>
        <authorList>
            <person name="Mahan K.M."/>
        </authorList>
    </citation>
    <scope>NUCLEOTIDE SEQUENCE</scope>
    <source>
        <strain evidence="2">UTEX B ZZ1240</strain>
    </source>
</reference>
<comment type="caution">
    <text evidence="2">The sequence shown here is derived from an EMBL/GenBank/DDBJ whole genome shotgun (WGS) entry which is preliminary data.</text>
</comment>
<keyword evidence="3" id="KW-1185">Reference proteome</keyword>